<name>A0A327KL91_9BRAD</name>
<dbReference type="GO" id="GO:0030976">
    <property type="term" value="F:thiamine pyrophosphate binding"/>
    <property type="evidence" value="ECO:0007669"/>
    <property type="project" value="InterPro"/>
</dbReference>
<dbReference type="PROSITE" id="PS00187">
    <property type="entry name" value="TPP_ENZYMES"/>
    <property type="match status" value="1"/>
</dbReference>
<dbReference type="SUPFAM" id="SSF52467">
    <property type="entry name" value="DHS-like NAD/FAD-binding domain"/>
    <property type="match status" value="1"/>
</dbReference>
<evidence type="ECO:0000313" key="9">
    <source>
        <dbReference type="Proteomes" id="UP000248863"/>
    </source>
</evidence>
<dbReference type="Gene3D" id="3.40.50.1220">
    <property type="entry name" value="TPP-binding domain"/>
    <property type="match status" value="1"/>
</dbReference>
<feature type="domain" description="Thiamine pyrophosphate enzyme N-terminal TPP-binding" evidence="7">
    <location>
        <begin position="19"/>
        <end position="125"/>
    </location>
</feature>
<dbReference type="Pfam" id="PF02775">
    <property type="entry name" value="TPP_enzyme_C"/>
    <property type="match status" value="1"/>
</dbReference>
<dbReference type="GO" id="GO:0003984">
    <property type="term" value="F:acetolactate synthase activity"/>
    <property type="evidence" value="ECO:0007669"/>
    <property type="project" value="TreeGrafter"/>
</dbReference>
<dbReference type="CDD" id="cd00568">
    <property type="entry name" value="TPP_enzymes"/>
    <property type="match status" value="1"/>
</dbReference>
<comment type="cofactor">
    <cofactor evidence="1">
        <name>thiamine diphosphate</name>
        <dbReference type="ChEBI" id="CHEBI:58937"/>
    </cofactor>
</comment>
<gene>
    <name evidence="8" type="ORF">CH338_11460</name>
</gene>
<dbReference type="PANTHER" id="PTHR18968">
    <property type="entry name" value="THIAMINE PYROPHOSPHATE ENZYMES"/>
    <property type="match status" value="1"/>
</dbReference>
<dbReference type="SUPFAM" id="SSF52518">
    <property type="entry name" value="Thiamin diphosphate-binding fold (THDP-binding)"/>
    <property type="match status" value="2"/>
</dbReference>
<protein>
    <recommendedName>
        <fullName evidence="10">Thiamine pyrophosphate-binding protein</fullName>
    </recommendedName>
</protein>
<dbReference type="GO" id="GO:0050660">
    <property type="term" value="F:flavin adenine dinucleotide binding"/>
    <property type="evidence" value="ECO:0007669"/>
    <property type="project" value="TreeGrafter"/>
</dbReference>
<dbReference type="AlphaFoldDB" id="A0A327KL91"/>
<dbReference type="NCBIfam" id="NF005470">
    <property type="entry name" value="PRK07064.1"/>
    <property type="match status" value="1"/>
</dbReference>
<dbReference type="GO" id="GO:0009099">
    <property type="term" value="P:L-valine biosynthetic process"/>
    <property type="evidence" value="ECO:0007669"/>
    <property type="project" value="TreeGrafter"/>
</dbReference>
<comment type="similarity">
    <text evidence="2 4">Belongs to the TPP enzyme family.</text>
</comment>
<dbReference type="Proteomes" id="UP000248863">
    <property type="component" value="Unassembled WGS sequence"/>
</dbReference>
<evidence type="ECO:0000313" key="8">
    <source>
        <dbReference type="EMBL" id="RAI38804.1"/>
    </source>
</evidence>
<keyword evidence="9" id="KW-1185">Reference proteome</keyword>
<dbReference type="EMBL" id="NPEU01000107">
    <property type="protein sequence ID" value="RAI38804.1"/>
    <property type="molecule type" value="Genomic_DNA"/>
</dbReference>
<dbReference type="InterPro" id="IPR029035">
    <property type="entry name" value="DHS-like_NAD/FAD-binding_dom"/>
</dbReference>
<dbReference type="InterPro" id="IPR012000">
    <property type="entry name" value="Thiamin_PyroP_enz_cen_dom"/>
</dbReference>
<dbReference type="OrthoDB" id="4494979at2"/>
<dbReference type="RefSeq" id="WP_111357309.1">
    <property type="nucleotide sequence ID" value="NZ_NHSK01000161.1"/>
</dbReference>
<dbReference type="PANTHER" id="PTHR18968:SF13">
    <property type="entry name" value="ACETOLACTATE SYNTHASE CATALYTIC SUBUNIT, MITOCHONDRIAL"/>
    <property type="match status" value="1"/>
</dbReference>
<dbReference type="InterPro" id="IPR029061">
    <property type="entry name" value="THDP-binding"/>
</dbReference>
<dbReference type="GO" id="GO:0005948">
    <property type="term" value="C:acetolactate synthase complex"/>
    <property type="evidence" value="ECO:0007669"/>
    <property type="project" value="TreeGrafter"/>
</dbReference>
<dbReference type="InterPro" id="IPR000399">
    <property type="entry name" value="TPP-bd_CS"/>
</dbReference>
<evidence type="ECO:0000256" key="2">
    <source>
        <dbReference type="ARBA" id="ARBA00007812"/>
    </source>
</evidence>
<dbReference type="InterPro" id="IPR012001">
    <property type="entry name" value="Thiamin_PyroP_enz_TPP-bd_dom"/>
</dbReference>
<keyword evidence="3 4" id="KW-0786">Thiamine pyrophosphate</keyword>
<organism evidence="8 9">
    <name type="scientific">Rhodoplanes elegans</name>
    <dbReference type="NCBI Taxonomy" id="29408"/>
    <lineage>
        <taxon>Bacteria</taxon>
        <taxon>Pseudomonadati</taxon>
        <taxon>Pseudomonadota</taxon>
        <taxon>Alphaproteobacteria</taxon>
        <taxon>Hyphomicrobiales</taxon>
        <taxon>Nitrobacteraceae</taxon>
        <taxon>Rhodoplanes</taxon>
    </lineage>
</organism>
<accession>A0A327KL91</accession>
<feature type="domain" description="Thiamine pyrophosphate enzyme central" evidence="5">
    <location>
        <begin position="206"/>
        <end position="335"/>
    </location>
</feature>
<evidence type="ECO:0000256" key="3">
    <source>
        <dbReference type="ARBA" id="ARBA00023052"/>
    </source>
</evidence>
<feature type="domain" description="Thiamine pyrophosphate enzyme TPP-binding" evidence="6">
    <location>
        <begin position="415"/>
        <end position="539"/>
    </location>
</feature>
<sequence>MTISLPLSRIEESLAEEPVGDLVARFLAEIGVRTVFGVISIHNMPILDAIFRQRRIRFVPARGEAGAMSMADAYARVSGALGVVITSTGTAAANAAGSQVEALTAGAPVLHITTQVDSPWADRDRAAIHDVPRQPDMLKAISKSYFRVWDANDALGVLKAAATAALTAPTGPVSVELPVDIQRALARIPKRVSLNVPRTAPNDDELDQLAALVKAAKRPMLWLGGGARGAAEAATALVERGFCAVTSTNGRAVVPEGHARSLGAFNMTPEAQGVYRRADLMIVVGSRLRGNETRDGALVLPSPLVQVDADASRIGRNYAVDLGIAADARLVLEGLLARLPETLEVDPGFGYEVSVARARAEGALRTRLGPYQVIADAMLARVGPGGHPFVRDVTIANSTFGNRYVAIGARHLGVHALGGGIGMGIAMAVGAACASPDAKTVALVGDGGAMLNLSELLTAVEEESDIVFVLMNDRSYQVIRNIQDAQYGSRYGFSTLRTPDFGAFAGSIGLAHVRVGTVEAFEPAFARALETKGPVLLEVDMTAIGPFAEPFGGPPAGAAGGGA</sequence>
<dbReference type="Pfam" id="PF00205">
    <property type="entry name" value="TPP_enzyme_M"/>
    <property type="match status" value="1"/>
</dbReference>
<evidence type="ECO:0000259" key="6">
    <source>
        <dbReference type="Pfam" id="PF02775"/>
    </source>
</evidence>
<dbReference type="Gene3D" id="3.40.50.970">
    <property type="match status" value="2"/>
</dbReference>
<dbReference type="Pfam" id="PF02776">
    <property type="entry name" value="TPP_enzyme_N"/>
    <property type="match status" value="1"/>
</dbReference>
<evidence type="ECO:0000259" key="5">
    <source>
        <dbReference type="Pfam" id="PF00205"/>
    </source>
</evidence>
<evidence type="ECO:0000259" key="7">
    <source>
        <dbReference type="Pfam" id="PF02776"/>
    </source>
</evidence>
<dbReference type="InterPro" id="IPR011766">
    <property type="entry name" value="TPP_enzyme_TPP-bd"/>
</dbReference>
<comment type="caution">
    <text evidence="8">The sequence shown here is derived from an EMBL/GenBank/DDBJ whole genome shotgun (WGS) entry which is preliminary data.</text>
</comment>
<dbReference type="CDD" id="cd07035">
    <property type="entry name" value="TPP_PYR_POX_like"/>
    <property type="match status" value="1"/>
</dbReference>
<reference evidence="8 9" key="1">
    <citation type="submission" date="2017-07" db="EMBL/GenBank/DDBJ databases">
        <title>Draft Genome Sequences of Select Purple Nonsulfur Bacteria.</title>
        <authorList>
            <person name="Lasarre B."/>
            <person name="Mckinlay J.B."/>
        </authorList>
    </citation>
    <scope>NUCLEOTIDE SEQUENCE [LARGE SCALE GENOMIC DNA]</scope>
    <source>
        <strain evidence="8 9">DSM 11907</strain>
    </source>
</reference>
<evidence type="ECO:0000256" key="4">
    <source>
        <dbReference type="RuleBase" id="RU362132"/>
    </source>
</evidence>
<dbReference type="GO" id="GO:0009097">
    <property type="term" value="P:isoleucine biosynthetic process"/>
    <property type="evidence" value="ECO:0007669"/>
    <property type="project" value="TreeGrafter"/>
</dbReference>
<evidence type="ECO:0008006" key="10">
    <source>
        <dbReference type="Google" id="ProtNLM"/>
    </source>
</evidence>
<dbReference type="GO" id="GO:0000287">
    <property type="term" value="F:magnesium ion binding"/>
    <property type="evidence" value="ECO:0007669"/>
    <property type="project" value="InterPro"/>
</dbReference>
<dbReference type="InterPro" id="IPR045229">
    <property type="entry name" value="TPP_enz"/>
</dbReference>
<proteinExistence type="inferred from homology"/>
<evidence type="ECO:0000256" key="1">
    <source>
        <dbReference type="ARBA" id="ARBA00001964"/>
    </source>
</evidence>